<proteinExistence type="predicted"/>
<gene>
    <name evidence="2" type="ORF">HannXRQ_Chr05g0134381</name>
    <name evidence="1" type="ORF">HanXRQr2_Chr16g0740171</name>
</gene>
<name>A0A251ULI2_HELAN</name>
<dbReference type="Proteomes" id="UP000215914">
    <property type="component" value="Chromosome 5"/>
</dbReference>
<evidence type="ECO:0000313" key="2">
    <source>
        <dbReference type="EMBL" id="OTG24230.1"/>
    </source>
</evidence>
<reference evidence="2" key="2">
    <citation type="submission" date="2017-02" db="EMBL/GenBank/DDBJ databases">
        <title>Sunflower complete genome.</title>
        <authorList>
            <person name="Langlade N."/>
            <person name="Munos S."/>
        </authorList>
    </citation>
    <scope>NUCLEOTIDE SEQUENCE [LARGE SCALE GENOMIC DNA]</scope>
    <source>
        <tissue evidence="2">Leaves</tissue>
    </source>
</reference>
<sequence length="57" mass="6597">MRLQIDFPVQVLLLEKMFFPVLLSLIVFCGSTKFLRPSLFLCFAPRPQARPVRLECA</sequence>
<organism evidence="2 3">
    <name type="scientific">Helianthus annuus</name>
    <name type="common">Common sunflower</name>
    <dbReference type="NCBI Taxonomy" id="4232"/>
    <lineage>
        <taxon>Eukaryota</taxon>
        <taxon>Viridiplantae</taxon>
        <taxon>Streptophyta</taxon>
        <taxon>Embryophyta</taxon>
        <taxon>Tracheophyta</taxon>
        <taxon>Spermatophyta</taxon>
        <taxon>Magnoliopsida</taxon>
        <taxon>eudicotyledons</taxon>
        <taxon>Gunneridae</taxon>
        <taxon>Pentapetalae</taxon>
        <taxon>asterids</taxon>
        <taxon>campanulids</taxon>
        <taxon>Asterales</taxon>
        <taxon>Asteraceae</taxon>
        <taxon>Asteroideae</taxon>
        <taxon>Heliantheae alliance</taxon>
        <taxon>Heliantheae</taxon>
        <taxon>Helianthus</taxon>
    </lineage>
</organism>
<dbReference type="Gramene" id="mRNA:HanXRQr2_Chr16g0740171">
    <property type="protein sequence ID" value="mRNA:HanXRQr2_Chr16g0740171"/>
    <property type="gene ID" value="HanXRQr2_Chr16g0740171"/>
</dbReference>
<keyword evidence="3" id="KW-1185">Reference proteome</keyword>
<dbReference type="AlphaFoldDB" id="A0A251ULI2"/>
<protein>
    <submittedName>
        <fullName evidence="2">Uncharacterized protein</fullName>
    </submittedName>
</protein>
<dbReference type="EMBL" id="CM007894">
    <property type="protein sequence ID" value="OTG24230.1"/>
    <property type="molecule type" value="Genomic_DNA"/>
</dbReference>
<accession>A0A251ULI2</accession>
<dbReference type="EMBL" id="MNCJ02000331">
    <property type="protein sequence ID" value="KAF5759350.1"/>
    <property type="molecule type" value="Genomic_DNA"/>
</dbReference>
<evidence type="ECO:0000313" key="1">
    <source>
        <dbReference type="EMBL" id="KAF5759350.1"/>
    </source>
</evidence>
<dbReference type="InParanoid" id="A0A251ULI2"/>
<evidence type="ECO:0000313" key="3">
    <source>
        <dbReference type="Proteomes" id="UP000215914"/>
    </source>
</evidence>
<reference evidence="1" key="3">
    <citation type="submission" date="2020-06" db="EMBL/GenBank/DDBJ databases">
        <title>Helianthus annuus Genome sequencing and assembly Release 2.</title>
        <authorList>
            <person name="Gouzy J."/>
            <person name="Langlade N."/>
            <person name="Munos S."/>
        </authorList>
    </citation>
    <scope>NUCLEOTIDE SEQUENCE</scope>
    <source>
        <tissue evidence="1">Leaves</tissue>
    </source>
</reference>
<reference evidence="1 3" key="1">
    <citation type="journal article" date="2017" name="Nature">
        <title>The sunflower genome provides insights into oil metabolism, flowering and Asterid evolution.</title>
        <authorList>
            <person name="Badouin H."/>
            <person name="Gouzy J."/>
            <person name="Grassa C.J."/>
            <person name="Murat F."/>
            <person name="Staton S.E."/>
            <person name="Cottret L."/>
            <person name="Lelandais-Briere C."/>
            <person name="Owens G.L."/>
            <person name="Carrere S."/>
            <person name="Mayjonade B."/>
            <person name="Legrand L."/>
            <person name="Gill N."/>
            <person name="Kane N.C."/>
            <person name="Bowers J.E."/>
            <person name="Hubner S."/>
            <person name="Bellec A."/>
            <person name="Berard A."/>
            <person name="Berges H."/>
            <person name="Blanchet N."/>
            <person name="Boniface M.C."/>
            <person name="Brunel D."/>
            <person name="Catrice O."/>
            <person name="Chaidir N."/>
            <person name="Claudel C."/>
            <person name="Donnadieu C."/>
            <person name="Faraut T."/>
            <person name="Fievet G."/>
            <person name="Helmstetter N."/>
            <person name="King M."/>
            <person name="Knapp S.J."/>
            <person name="Lai Z."/>
            <person name="Le Paslier M.C."/>
            <person name="Lippi Y."/>
            <person name="Lorenzon L."/>
            <person name="Mandel J.R."/>
            <person name="Marage G."/>
            <person name="Marchand G."/>
            <person name="Marquand E."/>
            <person name="Bret-Mestries E."/>
            <person name="Morien E."/>
            <person name="Nambeesan S."/>
            <person name="Nguyen T."/>
            <person name="Pegot-Espagnet P."/>
            <person name="Pouilly N."/>
            <person name="Raftis F."/>
            <person name="Sallet E."/>
            <person name="Schiex T."/>
            <person name="Thomas J."/>
            <person name="Vandecasteele C."/>
            <person name="Vares D."/>
            <person name="Vear F."/>
            <person name="Vautrin S."/>
            <person name="Crespi M."/>
            <person name="Mangin B."/>
            <person name="Burke J.M."/>
            <person name="Salse J."/>
            <person name="Munos S."/>
            <person name="Vincourt P."/>
            <person name="Rieseberg L.H."/>
            <person name="Langlade N.B."/>
        </authorList>
    </citation>
    <scope>NUCLEOTIDE SEQUENCE [LARGE SCALE GENOMIC DNA]</scope>
    <source>
        <strain evidence="3">cv. SF193</strain>
        <tissue evidence="1">Leaves</tissue>
    </source>
</reference>